<keyword evidence="6" id="KW-1185">Reference proteome</keyword>
<keyword evidence="4" id="KW-0732">Signal</keyword>
<comment type="similarity">
    <text evidence="1">Belongs to the EndA/NucM nuclease family.</text>
</comment>
<keyword evidence="2" id="KW-0540">Nuclease</keyword>
<feature type="chain" id="PRO_5016382021" evidence="4">
    <location>
        <begin position="25"/>
        <end position="249"/>
    </location>
</feature>
<keyword evidence="5" id="KW-0255">Endonuclease</keyword>
<reference evidence="5 6" key="1">
    <citation type="journal article" date="2018" name="Int. J. Syst. Evol. Microbiol.">
        <title>Mesosutterella multiformis gen. nov., sp. nov., a member of the family Sutterellaceae and Sutterella megalosphaeroides sp. nov., isolated from human faeces.</title>
        <authorList>
            <person name="Sakamoto M."/>
            <person name="Ikeyama N."/>
            <person name="Kunihiro T."/>
            <person name="Iino T."/>
            <person name="Yuki M."/>
            <person name="Ohkuma M."/>
        </authorList>
    </citation>
    <scope>NUCLEOTIDE SEQUENCE [LARGE SCALE GENOMIC DNA]</scope>
    <source>
        <strain evidence="5 6">6FBBBH3</strain>
    </source>
</reference>
<dbReference type="PANTHER" id="PTHR33607:SF2">
    <property type="entry name" value="ENDONUCLEASE-1"/>
    <property type="match status" value="1"/>
</dbReference>
<sequence>MFIDRKKITCTVLGLFALAGTVSAQNTTIDSFNEAKKLLERQVYHDHRVTIYCNAIFDKKKNITLPEGFTASKHEKRSHRVEWEHVVPAENFGRAFPEWREGHPDCVDSKGRDFKGRRCAEKENMTYRHMQADMYNLYPAIGSVNALRSNINFGMLPGAKSDFGTCQMKIEGNTVEPPESARGVIARTYKYMDAAYKEFNMSRQQKQLMDAWDKMYPVDAWECERARRIEKIQKNRNEIVAKACEKAGL</sequence>
<dbReference type="PANTHER" id="PTHR33607">
    <property type="entry name" value="ENDONUCLEASE-1"/>
    <property type="match status" value="1"/>
</dbReference>
<evidence type="ECO:0000313" key="6">
    <source>
        <dbReference type="Proteomes" id="UP000271003"/>
    </source>
</evidence>
<protein>
    <submittedName>
        <fullName evidence="5">Endonuclease</fullName>
    </submittedName>
</protein>
<dbReference type="GO" id="GO:0016787">
    <property type="term" value="F:hydrolase activity"/>
    <property type="evidence" value="ECO:0007669"/>
    <property type="project" value="UniProtKB-KW"/>
</dbReference>
<dbReference type="InterPro" id="IPR044925">
    <property type="entry name" value="His-Me_finger_sf"/>
</dbReference>
<dbReference type="GO" id="GO:0004519">
    <property type="term" value="F:endonuclease activity"/>
    <property type="evidence" value="ECO:0007669"/>
    <property type="project" value="UniProtKB-KW"/>
</dbReference>
<evidence type="ECO:0000256" key="3">
    <source>
        <dbReference type="ARBA" id="ARBA00022801"/>
    </source>
</evidence>
<gene>
    <name evidence="5" type="primary">endA</name>
    <name evidence="5" type="ORF">SUTMEG_12640</name>
</gene>
<dbReference type="Pfam" id="PF04231">
    <property type="entry name" value="Endonuclease_1"/>
    <property type="match status" value="1"/>
</dbReference>
<name>A0A2Z6IA27_9BURK</name>
<dbReference type="EMBL" id="AP018786">
    <property type="protein sequence ID" value="BBF23373.1"/>
    <property type="molecule type" value="Genomic_DNA"/>
</dbReference>
<dbReference type="KEGG" id="sutt:SUTMEG_12640"/>
<dbReference type="Proteomes" id="UP000271003">
    <property type="component" value="Chromosome"/>
</dbReference>
<dbReference type="OrthoDB" id="9800417at2"/>
<organism evidence="5 6">
    <name type="scientific">Sutterella megalosphaeroides</name>
    <dbReference type="NCBI Taxonomy" id="2494234"/>
    <lineage>
        <taxon>Bacteria</taxon>
        <taxon>Pseudomonadati</taxon>
        <taxon>Pseudomonadota</taxon>
        <taxon>Betaproteobacteria</taxon>
        <taxon>Burkholderiales</taxon>
        <taxon>Sutterellaceae</taxon>
        <taxon>Sutterella</taxon>
    </lineage>
</organism>
<evidence type="ECO:0000256" key="2">
    <source>
        <dbReference type="ARBA" id="ARBA00022722"/>
    </source>
</evidence>
<proteinExistence type="inferred from homology"/>
<keyword evidence="3" id="KW-0378">Hydrolase</keyword>
<feature type="signal peptide" evidence="4">
    <location>
        <begin position="1"/>
        <end position="24"/>
    </location>
</feature>
<dbReference type="RefSeq" id="WP_120176991.1">
    <property type="nucleotide sequence ID" value="NZ_AP018786.1"/>
</dbReference>
<evidence type="ECO:0000313" key="5">
    <source>
        <dbReference type="EMBL" id="BBF23373.1"/>
    </source>
</evidence>
<dbReference type="SUPFAM" id="SSF54060">
    <property type="entry name" value="His-Me finger endonucleases"/>
    <property type="match status" value="1"/>
</dbReference>
<evidence type="ECO:0000256" key="1">
    <source>
        <dbReference type="ARBA" id="ARBA00006429"/>
    </source>
</evidence>
<accession>A0A2Z6IA27</accession>
<evidence type="ECO:0000256" key="4">
    <source>
        <dbReference type="SAM" id="SignalP"/>
    </source>
</evidence>
<dbReference type="InterPro" id="IPR007346">
    <property type="entry name" value="Endonuclease-I"/>
</dbReference>
<dbReference type="AlphaFoldDB" id="A0A2Z6IA27"/>